<sequence length="211" mass="23700">MIKRWILAFALLGIAFHYGADNQPVALTAPTSTVQMDMARLPRPVRLFLATPTTTIAVVKKASLKPTQKPYERKWVTLHVDGKNVSIPRDKTYRCPNMEATIRKAGLKPTALWSYIAWRESRCTAKAIGWNYKKGKSVEDCKLAPASIYKRCSAISSYDSGVWQINSSWKTLTAQTCKTPYGKMEVLLDVDCNIKMVKALYGDGGLHHWGF</sequence>
<organism evidence="1">
    <name type="scientific">uncultured Caudovirales phage</name>
    <dbReference type="NCBI Taxonomy" id="2100421"/>
    <lineage>
        <taxon>Viruses</taxon>
        <taxon>Duplodnaviria</taxon>
        <taxon>Heunggongvirae</taxon>
        <taxon>Uroviricota</taxon>
        <taxon>Caudoviricetes</taxon>
        <taxon>Peduoviridae</taxon>
        <taxon>Maltschvirus</taxon>
        <taxon>Maltschvirus maltsch</taxon>
    </lineage>
</organism>
<evidence type="ECO:0000313" key="1">
    <source>
        <dbReference type="EMBL" id="CAB4158766.1"/>
    </source>
</evidence>
<name>A0A6J5NM16_9CAUD</name>
<proteinExistence type="predicted"/>
<dbReference type="SUPFAM" id="SSF53955">
    <property type="entry name" value="Lysozyme-like"/>
    <property type="match status" value="1"/>
</dbReference>
<dbReference type="InterPro" id="IPR023346">
    <property type="entry name" value="Lysozyme-like_dom_sf"/>
</dbReference>
<reference evidence="1" key="1">
    <citation type="submission" date="2020-04" db="EMBL/GenBank/DDBJ databases">
        <authorList>
            <person name="Chiriac C."/>
            <person name="Salcher M."/>
            <person name="Ghai R."/>
            <person name="Kavagutti S V."/>
        </authorList>
    </citation>
    <scope>NUCLEOTIDE SEQUENCE</scope>
</reference>
<gene>
    <name evidence="1" type="ORF">UFOVP711_24</name>
</gene>
<accession>A0A6J5NM16</accession>
<protein>
    <submittedName>
        <fullName evidence="1">Uncharacterized protein</fullName>
    </submittedName>
</protein>
<dbReference type="EMBL" id="LR796677">
    <property type="protein sequence ID" value="CAB4158766.1"/>
    <property type="molecule type" value="Genomic_DNA"/>
</dbReference>